<dbReference type="InterPro" id="IPR002514">
    <property type="entry name" value="Transposase_8"/>
</dbReference>
<proteinExistence type="predicted"/>
<evidence type="ECO:0000313" key="2">
    <source>
        <dbReference type="Proteomes" id="UP000183287"/>
    </source>
</evidence>
<name>A0A1I4U6X2_9PROT</name>
<dbReference type="SUPFAM" id="SSF48295">
    <property type="entry name" value="TrpR-like"/>
    <property type="match status" value="1"/>
</dbReference>
<dbReference type="GO" id="GO:0006313">
    <property type="term" value="P:DNA transposition"/>
    <property type="evidence" value="ECO:0007669"/>
    <property type="project" value="InterPro"/>
</dbReference>
<sequence length="123" mass="14318">MTEETNQNRSVEKTVRDIRRATRRNYSAEEKIRIVLEGLRGEDSIAELCRREGINTNIYYRWSKEFLEAGKKRLAGDIARAATSDEVRNLRTETRLLKETVAELLMENRLLKKSMTRDGEDGI</sequence>
<dbReference type="GO" id="GO:0004803">
    <property type="term" value="F:transposase activity"/>
    <property type="evidence" value="ECO:0007669"/>
    <property type="project" value="InterPro"/>
</dbReference>
<keyword evidence="2" id="KW-1185">Reference proteome</keyword>
<dbReference type="InterPro" id="IPR036388">
    <property type="entry name" value="WH-like_DNA-bd_sf"/>
</dbReference>
<dbReference type="Gene3D" id="1.10.10.10">
    <property type="entry name" value="Winged helix-like DNA-binding domain superfamily/Winged helix DNA-binding domain"/>
    <property type="match status" value="1"/>
</dbReference>
<gene>
    <name evidence="1" type="ORF">SAMN05421863_10607</name>
</gene>
<dbReference type="PANTHER" id="PTHR33609:SF1">
    <property type="entry name" value="TRANSPOSASE"/>
    <property type="match status" value="1"/>
</dbReference>
<evidence type="ECO:0000313" key="1">
    <source>
        <dbReference type="EMBL" id="SFM84571.1"/>
    </source>
</evidence>
<organism evidence="1 2">
    <name type="scientific">Nitrosomonas communis</name>
    <dbReference type="NCBI Taxonomy" id="44574"/>
    <lineage>
        <taxon>Bacteria</taxon>
        <taxon>Pseudomonadati</taxon>
        <taxon>Pseudomonadota</taxon>
        <taxon>Betaproteobacteria</taxon>
        <taxon>Nitrosomonadales</taxon>
        <taxon>Nitrosomonadaceae</taxon>
        <taxon>Nitrosomonas</taxon>
    </lineage>
</organism>
<dbReference type="InterPro" id="IPR052546">
    <property type="entry name" value="Transposase_8_domain"/>
</dbReference>
<dbReference type="PANTHER" id="PTHR33609">
    <property type="entry name" value="LOW CALCIUM RESPONSE LOCUS PROTEIN S"/>
    <property type="match status" value="1"/>
</dbReference>
<dbReference type="InterPro" id="IPR010921">
    <property type="entry name" value="Trp_repressor/repl_initiator"/>
</dbReference>
<dbReference type="Pfam" id="PF01527">
    <property type="entry name" value="HTH_Tnp_1"/>
    <property type="match status" value="1"/>
</dbReference>
<dbReference type="GO" id="GO:0043565">
    <property type="term" value="F:sequence-specific DNA binding"/>
    <property type="evidence" value="ECO:0007669"/>
    <property type="project" value="InterPro"/>
</dbReference>
<dbReference type="Proteomes" id="UP000183287">
    <property type="component" value="Unassembled WGS sequence"/>
</dbReference>
<reference evidence="2" key="1">
    <citation type="submission" date="2016-10" db="EMBL/GenBank/DDBJ databases">
        <authorList>
            <person name="Varghese N."/>
            <person name="Submissions S."/>
        </authorList>
    </citation>
    <scope>NUCLEOTIDE SEQUENCE [LARGE SCALE GENOMIC DNA]</scope>
    <source>
        <strain evidence="2">Nm44</strain>
    </source>
</reference>
<protein>
    <submittedName>
        <fullName evidence="1">Transposase</fullName>
    </submittedName>
</protein>
<dbReference type="EMBL" id="FOUB01000060">
    <property type="protein sequence ID" value="SFM84571.1"/>
    <property type="molecule type" value="Genomic_DNA"/>
</dbReference>
<accession>A0A1I4U6X2</accession>
<dbReference type="AlphaFoldDB" id="A0A1I4U6X2"/>